<evidence type="ECO:0000313" key="3">
    <source>
        <dbReference type="Proteomes" id="UP000273516"/>
    </source>
</evidence>
<dbReference type="PRINTS" id="PR00313">
    <property type="entry name" value="CABNDNGRPT"/>
</dbReference>
<dbReference type="EMBL" id="QOKZ01000001">
    <property type="protein sequence ID" value="RMC37354.1"/>
    <property type="molecule type" value="Genomic_DNA"/>
</dbReference>
<dbReference type="SUPFAM" id="SSF51120">
    <property type="entry name" value="beta-Roll"/>
    <property type="match status" value="2"/>
</dbReference>
<evidence type="ECO:0000313" key="2">
    <source>
        <dbReference type="EMBL" id="RMC37354.1"/>
    </source>
</evidence>
<keyword evidence="3" id="KW-1185">Reference proteome</keyword>
<dbReference type="Gene3D" id="2.160.20.160">
    <property type="match status" value="2"/>
</dbReference>
<reference evidence="2 3" key="1">
    <citation type="submission" date="2018-07" db="EMBL/GenBank/DDBJ databases">
        <authorList>
            <person name="Zhang Y."/>
            <person name="Wang L."/>
            <person name="Ma S."/>
        </authorList>
    </citation>
    <scope>NUCLEOTIDE SEQUENCE [LARGE SCALE GENOMIC DNA]</scope>
    <source>
        <strain evidence="2 3">4-2</strain>
    </source>
</reference>
<dbReference type="Proteomes" id="UP000273516">
    <property type="component" value="Unassembled WGS sequence"/>
</dbReference>
<dbReference type="AlphaFoldDB" id="A0A3M0MM24"/>
<feature type="compositionally biased region" description="Acidic residues" evidence="1">
    <location>
        <begin position="43"/>
        <end position="60"/>
    </location>
</feature>
<dbReference type="OrthoDB" id="7867757at2"/>
<feature type="region of interest" description="Disordered" evidence="1">
    <location>
        <begin position="22"/>
        <end position="69"/>
    </location>
</feature>
<evidence type="ECO:0000256" key="1">
    <source>
        <dbReference type="SAM" id="MobiDB-lite"/>
    </source>
</evidence>
<name>A0A3M0MM24_9RHOB</name>
<sequence>MNDPFLIGFGLLALAIGGATIFGNSDDDDDDGNPPSPPPSADEGTEGDDEITSYDAEQDPDGVLSTLGGDDLIRFDEDSDFEADIDAGDGNDTIDMGIADGNQVHGGAGDDDIALEDGTAAVIHGDAGDDTLTVADDDYFDTGGLSLSGGEGDDILRVGMIDALTQMESEHGDAGPTLSGGEGSDGFDLSIELDEGMREFVDSGEDELPRENPIGVITDFVSGEDRLTVDPVTYAEGVNYLGHEIIQSEDGRSTGIQFHYGPEGATTPALHSTLWLEGTPTIAEGDLELLNIPGSVSEGDDLIDSDISVERGINDEGILATLGGNDTISLEYSSSLDEIDLGDGDDSIDGGPEALGLILNSGSVDAGSGNDDINLGGANGTAVSGGEGADTITLTNASAANDGVSLDGGSGDDVIAVTYADNPPGFDTYETNASNSRLLTGGEGQDDFMLAPAMTAAMFEYDIGGQMAEITDFRSGEDQLVIDTESYANGAEYLGHEFIPLDDGNSTEVILRFADPTGSGTEASVSVRVNGPISDADLVIAPASSI</sequence>
<accession>A0A3M0MM24</accession>
<evidence type="ECO:0008006" key="4">
    <source>
        <dbReference type="Google" id="ProtNLM"/>
    </source>
</evidence>
<proteinExistence type="predicted"/>
<organism evidence="2 3">
    <name type="scientific">Paracoccus alkanivorans</name>
    <dbReference type="NCBI Taxonomy" id="2116655"/>
    <lineage>
        <taxon>Bacteria</taxon>
        <taxon>Pseudomonadati</taxon>
        <taxon>Pseudomonadota</taxon>
        <taxon>Alphaproteobacteria</taxon>
        <taxon>Rhodobacterales</taxon>
        <taxon>Paracoccaceae</taxon>
        <taxon>Paracoccus</taxon>
    </lineage>
</organism>
<gene>
    <name evidence="2" type="ORF">C9E81_00945</name>
</gene>
<comment type="caution">
    <text evidence="2">The sequence shown here is derived from an EMBL/GenBank/DDBJ whole genome shotgun (WGS) entry which is preliminary data.</text>
</comment>
<dbReference type="RefSeq" id="WP_122110445.1">
    <property type="nucleotide sequence ID" value="NZ_QOKZ01000001.1"/>
</dbReference>
<dbReference type="InterPro" id="IPR011049">
    <property type="entry name" value="Serralysin-like_metalloprot_C"/>
</dbReference>
<protein>
    <recommendedName>
        <fullName evidence="4">Calcium-binding protein</fullName>
    </recommendedName>
</protein>